<dbReference type="Pfam" id="PF00977">
    <property type="entry name" value="His_biosynth"/>
    <property type="match status" value="1"/>
</dbReference>
<keyword evidence="2" id="KW-0368">Histidine biosynthesis</keyword>
<dbReference type="AlphaFoldDB" id="A0A166AZF9"/>
<comment type="caution">
    <text evidence="3">The sequence shown here is derived from an EMBL/GenBank/DDBJ whole genome shotgun (WGS) entry which is preliminary data.</text>
</comment>
<keyword evidence="4" id="KW-1185">Reference proteome</keyword>
<dbReference type="RefSeq" id="WP_066972248.1">
    <property type="nucleotide sequence ID" value="NZ_LWMT01000225.1"/>
</dbReference>
<evidence type="ECO:0000256" key="1">
    <source>
        <dbReference type="ARBA" id="ARBA00009667"/>
    </source>
</evidence>
<dbReference type="PATRIC" id="fig|55758.3.peg.1228"/>
<dbReference type="GO" id="GO:0005737">
    <property type="term" value="C:cytoplasm"/>
    <property type="evidence" value="ECO:0007669"/>
    <property type="project" value="TreeGrafter"/>
</dbReference>
<evidence type="ECO:0000256" key="2">
    <source>
        <dbReference type="RuleBase" id="RU003657"/>
    </source>
</evidence>
<evidence type="ECO:0000313" key="4">
    <source>
        <dbReference type="Proteomes" id="UP000077066"/>
    </source>
</evidence>
<accession>A0A166AZF9</accession>
<dbReference type="InterPro" id="IPR004650">
    <property type="entry name" value="HisA/F-archaeal"/>
</dbReference>
<dbReference type="GO" id="GO:0004640">
    <property type="term" value="F:phosphoribosylanthranilate isomerase activity"/>
    <property type="evidence" value="ECO:0007669"/>
    <property type="project" value="UniProtKB-EC"/>
</dbReference>
<sequence>MVKIIPVMDLMNGMAVSGKSGNRSTYSQLKTIFSPDSNPIAISNSLKLTGADEIYIADLDLIEKQGNNLDKIKMINTFVPVMLDCGISTFKSFKFFLDFAYKIIVATETLESIDELYKIFDKIGRQRIVVSVDIKDNELYSNSLDIDLNEFKNVLHDINPDEIILLDISRVGTEKGINTKLINEFSEFKENIILGGGIANDNISEMDKLGIKKALVGSAIHNGEIDLSSNLY</sequence>
<dbReference type="InterPro" id="IPR011060">
    <property type="entry name" value="RibuloseP-bd_barrel"/>
</dbReference>
<dbReference type="InterPro" id="IPR006062">
    <property type="entry name" value="His_biosynth"/>
</dbReference>
<dbReference type="OrthoDB" id="146815at2157"/>
<dbReference type="PANTHER" id="PTHR43090">
    <property type="entry name" value="1-(5-PHOSPHORIBOSYL)-5-[(5-PHOSPHORIBOSYLAMINO)METHYLIDENEAMINO] IMIDAZOLE-4-CARBOXAMIDE ISOMERASE"/>
    <property type="match status" value="1"/>
</dbReference>
<dbReference type="InterPro" id="IPR013785">
    <property type="entry name" value="Aldolase_TIM"/>
</dbReference>
<gene>
    <name evidence="3" type="primary">priA</name>
    <name evidence="3" type="ORF">MBFIL_10680</name>
</gene>
<keyword evidence="2" id="KW-0028">Amino-acid biosynthesis</keyword>
<dbReference type="GO" id="GO:0000105">
    <property type="term" value="P:L-histidine biosynthetic process"/>
    <property type="evidence" value="ECO:0007669"/>
    <property type="project" value="UniProtKB-KW"/>
</dbReference>
<dbReference type="Gene3D" id="3.20.20.70">
    <property type="entry name" value="Aldolase class I"/>
    <property type="match status" value="1"/>
</dbReference>
<dbReference type="Proteomes" id="UP000077066">
    <property type="component" value="Unassembled WGS sequence"/>
</dbReference>
<dbReference type="GO" id="GO:0003949">
    <property type="term" value="F:1-(5-phosphoribosyl)-5-[(5-phosphoribosylamino)methylideneamino]imidazole-4-carboxamide isomerase activity"/>
    <property type="evidence" value="ECO:0007669"/>
    <property type="project" value="UniProtKB-EC"/>
</dbReference>
<protein>
    <submittedName>
        <fullName evidence="3">Phosphoribosyl isomerase A</fullName>
        <ecNumber evidence="3">5.3.1.16</ecNumber>
        <ecNumber evidence="3">5.3.1.24</ecNumber>
    </submittedName>
</protein>
<dbReference type="STRING" id="55758.MBFIL_10680"/>
<dbReference type="SUPFAM" id="SSF51366">
    <property type="entry name" value="Ribulose-phoshate binding barrel"/>
    <property type="match status" value="1"/>
</dbReference>
<comment type="similarity">
    <text evidence="1 2">Belongs to the HisA/HisF family.</text>
</comment>
<dbReference type="CDD" id="cd04723">
    <property type="entry name" value="HisA_HisF"/>
    <property type="match status" value="1"/>
</dbReference>
<dbReference type="EC" id="5.3.1.24" evidence="3"/>
<dbReference type="EC" id="5.3.1.16" evidence="3"/>
<dbReference type="PANTHER" id="PTHR43090:SF2">
    <property type="entry name" value="1-(5-PHOSPHORIBOSYL)-5-[(5-PHOSPHORIBOSYLAMINO)METHYLIDENEAMINO] IMIDAZOLE-4-CARBOXAMIDE ISOMERASE"/>
    <property type="match status" value="1"/>
</dbReference>
<keyword evidence="3" id="KW-0413">Isomerase</keyword>
<organism evidence="3 4">
    <name type="scientific">Methanobrevibacter filiformis</name>
    <dbReference type="NCBI Taxonomy" id="55758"/>
    <lineage>
        <taxon>Archaea</taxon>
        <taxon>Methanobacteriati</taxon>
        <taxon>Methanobacteriota</taxon>
        <taxon>Methanomada group</taxon>
        <taxon>Methanobacteria</taxon>
        <taxon>Methanobacteriales</taxon>
        <taxon>Methanobacteriaceae</taxon>
        <taxon>Methanobrevibacter</taxon>
    </lineage>
</organism>
<dbReference type="NCBIfam" id="TIGR00734">
    <property type="entry name" value="hisAF_rel"/>
    <property type="match status" value="1"/>
</dbReference>
<name>A0A166AZF9_9EURY</name>
<dbReference type="GO" id="GO:0000162">
    <property type="term" value="P:L-tryptophan biosynthetic process"/>
    <property type="evidence" value="ECO:0007669"/>
    <property type="project" value="TreeGrafter"/>
</dbReference>
<reference evidence="3 4" key="1">
    <citation type="submission" date="2016-04" db="EMBL/GenBank/DDBJ databases">
        <title>Genome sequence of Methanobrevibacter filiformis DSM 11501.</title>
        <authorList>
            <person name="Poehlein A."/>
            <person name="Seedorf H."/>
            <person name="Daniel R."/>
        </authorList>
    </citation>
    <scope>NUCLEOTIDE SEQUENCE [LARGE SCALE GENOMIC DNA]</scope>
    <source>
        <strain evidence="3 4">DSM 11501</strain>
    </source>
</reference>
<dbReference type="EMBL" id="LWMT01000225">
    <property type="protein sequence ID" value="KZX12668.1"/>
    <property type="molecule type" value="Genomic_DNA"/>
</dbReference>
<proteinExistence type="inferred from homology"/>
<evidence type="ECO:0000313" key="3">
    <source>
        <dbReference type="EMBL" id="KZX12668.1"/>
    </source>
</evidence>
<dbReference type="InterPro" id="IPR044524">
    <property type="entry name" value="Isoase_HisA-like"/>
</dbReference>